<feature type="signal peptide" evidence="1">
    <location>
        <begin position="1"/>
        <end position="31"/>
    </location>
</feature>
<sequence>MNVNRRQAMGQIVGLVGVAAGSSLIATTALAAESCPGDTSIGIGSEGGSDLGTKLLTYVKLDPMEVAKLAYEGYGRGGCMYGVFDALVKALAAKGHEDACKFAAIPTNLAAYGGGGIAGWGTLCGCLNAAAMAVNVLGGVDRTAVIRSVYRYYEHTAMPRNDEAFLKAIGAPTRKDNAGELLTADKIGQSVANSILCHTSVTHWSKASKYGSSHQAKLERCAQLTAEIAYVTTDFLNKSLDNALDAEIVAAGNAECSGCHSSTKREPDTYIGADVNSQMECQSCHSAHDVGAGLTGVHEGAVCSDCH</sequence>
<evidence type="ECO:0000313" key="4">
    <source>
        <dbReference type="Proteomes" id="UP000254069"/>
    </source>
</evidence>
<reference evidence="3 4" key="1">
    <citation type="submission" date="2018-06" db="EMBL/GenBank/DDBJ databases">
        <authorList>
            <consortium name="Pathogen Informatics"/>
            <person name="Doyle S."/>
        </authorList>
    </citation>
    <scope>NUCLEOTIDE SEQUENCE [LARGE SCALE GENOMIC DNA]</scope>
    <source>
        <strain evidence="3 4">NCTC10738</strain>
    </source>
</reference>
<dbReference type="InterPro" id="IPR010181">
    <property type="entry name" value="CGCAxxGCC_motif"/>
</dbReference>
<dbReference type="Pfam" id="PF09719">
    <property type="entry name" value="C_GCAxxG_C_C"/>
    <property type="match status" value="1"/>
</dbReference>
<accession>A0A379ZBB7</accession>
<dbReference type="SUPFAM" id="SSF48695">
    <property type="entry name" value="Multiheme cytochromes"/>
    <property type="match status" value="2"/>
</dbReference>
<dbReference type="GeneID" id="93811119"/>
<dbReference type="RefSeq" id="WP_025010779.1">
    <property type="nucleotide sequence ID" value="NZ_AP024610.1"/>
</dbReference>
<feature type="chain" id="PRO_5041606096" evidence="1">
    <location>
        <begin position="32"/>
        <end position="307"/>
    </location>
</feature>
<dbReference type="KEGG" id="salg:BS332_08820"/>
<reference evidence="2" key="2">
    <citation type="submission" date="2021-05" db="EMBL/GenBank/DDBJ databases">
        <title>Molecular characterization for Shewanella algae harboring chromosomal blaOXA-55-like strains isolated from clinical and environment sample.</title>
        <authorList>
            <person name="Ohama Y."/>
            <person name="Aoki K."/>
            <person name="Harada S."/>
            <person name="Moriya K."/>
            <person name="Ishii Y."/>
            <person name="Tateda K."/>
        </authorList>
    </citation>
    <scope>NUCLEOTIDE SEQUENCE</scope>
    <source>
        <strain evidence="2">TUM17379</strain>
    </source>
</reference>
<accession>A0A3G4UT70</accession>
<evidence type="ECO:0000313" key="2">
    <source>
        <dbReference type="EMBL" id="BCV46984.1"/>
    </source>
</evidence>
<gene>
    <name evidence="3" type="ORF">NCTC10738_01355</name>
    <name evidence="2" type="ORF">TUM17379_40020</name>
</gene>
<dbReference type="Proteomes" id="UP000825078">
    <property type="component" value="Chromosome"/>
</dbReference>
<proteinExistence type="predicted"/>
<dbReference type="Proteomes" id="UP000254069">
    <property type="component" value="Unassembled WGS sequence"/>
</dbReference>
<name>A0A379ZBB7_9GAMM</name>
<keyword evidence="1" id="KW-0732">Signal</keyword>
<protein>
    <submittedName>
        <fullName evidence="3">Split-Soret cytochrome c</fullName>
    </submittedName>
    <submittedName>
        <fullName evidence="2">Tat pathway signal protein</fullName>
    </submittedName>
</protein>
<dbReference type="PROSITE" id="PS51318">
    <property type="entry name" value="TAT"/>
    <property type="match status" value="1"/>
</dbReference>
<dbReference type="AlphaFoldDB" id="A0A379ZBB7"/>
<organism evidence="3 4">
    <name type="scientific">Shewanella algae</name>
    <dbReference type="NCBI Taxonomy" id="38313"/>
    <lineage>
        <taxon>Bacteria</taxon>
        <taxon>Pseudomonadati</taxon>
        <taxon>Pseudomonadota</taxon>
        <taxon>Gammaproteobacteria</taxon>
        <taxon>Alteromonadales</taxon>
        <taxon>Shewanellaceae</taxon>
        <taxon>Shewanella</taxon>
    </lineage>
</organism>
<evidence type="ECO:0000256" key="1">
    <source>
        <dbReference type="SAM" id="SignalP"/>
    </source>
</evidence>
<evidence type="ECO:0000313" key="3">
    <source>
        <dbReference type="EMBL" id="SUI58018.1"/>
    </source>
</evidence>
<dbReference type="InterPro" id="IPR036280">
    <property type="entry name" value="Multihaem_cyt_sf"/>
</dbReference>
<dbReference type="EMBL" id="UGYO01000001">
    <property type="protein sequence ID" value="SUI58018.1"/>
    <property type="molecule type" value="Genomic_DNA"/>
</dbReference>
<dbReference type="EMBL" id="AP024613">
    <property type="protein sequence ID" value="BCV46984.1"/>
    <property type="molecule type" value="Genomic_DNA"/>
</dbReference>
<dbReference type="InterPro" id="IPR006311">
    <property type="entry name" value="TAT_signal"/>
</dbReference>
<keyword evidence="4" id="KW-1185">Reference proteome</keyword>